<dbReference type="PROSITE" id="PS50102">
    <property type="entry name" value="RRM"/>
    <property type="match status" value="1"/>
</dbReference>
<evidence type="ECO:0000313" key="5">
    <source>
        <dbReference type="EMBL" id="OAF64189.1"/>
    </source>
</evidence>
<dbReference type="InterPro" id="IPR035979">
    <property type="entry name" value="RBD_domain_sf"/>
</dbReference>
<dbReference type="PANTHER" id="PTHR48026">
    <property type="entry name" value="HOMOLOGOUS TO DROSOPHILA SQD (SQUID) PROTEIN"/>
    <property type="match status" value="1"/>
</dbReference>
<organism evidence="5 6">
    <name type="scientific">Intoshia linei</name>
    <dbReference type="NCBI Taxonomy" id="1819745"/>
    <lineage>
        <taxon>Eukaryota</taxon>
        <taxon>Metazoa</taxon>
        <taxon>Spiralia</taxon>
        <taxon>Lophotrochozoa</taxon>
        <taxon>Mesozoa</taxon>
        <taxon>Orthonectida</taxon>
        <taxon>Rhopaluridae</taxon>
        <taxon>Intoshia</taxon>
    </lineage>
</organism>
<dbReference type="AlphaFoldDB" id="A0A177AQA0"/>
<evidence type="ECO:0000256" key="1">
    <source>
        <dbReference type="ARBA" id="ARBA00022884"/>
    </source>
</evidence>
<protein>
    <recommendedName>
        <fullName evidence="4">RRM domain-containing protein</fullName>
    </recommendedName>
</protein>
<feature type="compositionally biased region" description="Basic and acidic residues" evidence="3">
    <location>
        <begin position="147"/>
        <end position="167"/>
    </location>
</feature>
<feature type="compositionally biased region" description="Basic and acidic residues" evidence="3">
    <location>
        <begin position="102"/>
        <end position="113"/>
    </location>
</feature>
<dbReference type="Proteomes" id="UP000078046">
    <property type="component" value="Unassembled WGS sequence"/>
</dbReference>
<dbReference type="Pfam" id="PF00076">
    <property type="entry name" value="RRM_1"/>
    <property type="match status" value="1"/>
</dbReference>
<name>A0A177AQA0_9BILA</name>
<dbReference type="OrthoDB" id="1875751at2759"/>
<keyword evidence="6" id="KW-1185">Reference proteome</keyword>
<dbReference type="Gene3D" id="3.30.70.330">
    <property type="match status" value="1"/>
</dbReference>
<evidence type="ECO:0000259" key="4">
    <source>
        <dbReference type="PROSITE" id="PS50102"/>
    </source>
</evidence>
<dbReference type="GO" id="GO:0000398">
    <property type="term" value="P:mRNA splicing, via spliceosome"/>
    <property type="evidence" value="ECO:0007669"/>
    <property type="project" value="TreeGrafter"/>
</dbReference>
<evidence type="ECO:0000256" key="2">
    <source>
        <dbReference type="PROSITE-ProRule" id="PRU00176"/>
    </source>
</evidence>
<feature type="domain" description="RRM" evidence="4">
    <location>
        <begin position="1"/>
        <end position="73"/>
    </location>
</feature>
<dbReference type="PANTHER" id="PTHR48026:SF14">
    <property type="entry name" value="HETEROGENEOUS NUCLEAR RIBONUCLEOPROTEIN A1"/>
    <property type="match status" value="1"/>
</dbReference>
<accession>A0A177AQA0</accession>
<dbReference type="InterPro" id="IPR000504">
    <property type="entry name" value="RRM_dom"/>
</dbReference>
<feature type="non-terminal residue" evidence="5">
    <location>
        <position position="1"/>
    </location>
</feature>
<dbReference type="InterPro" id="IPR012677">
    <property type="entry name" value="Nucleotide-bd_a/b_plait_sf"/>
</dbReference>
<dbReference type="SMART" id="SM00360">
    <property type="entry name" value="RRM"/>
    <property type="match status" value="1"/>
</dbReference>
<evidence type="ECO:0000256" key="3">
    <source>
        <dbReference type="SAM" id="MobiDB-lite"/>
    </source>
</evidence>
<keyword evidence="1 2" id="KW-0694">RNA-binding</keyword>
<reference evidence="5 6" key="1">
    <citation type="submission" date="2016-04" db="EMBL/GenBank/DDBJ databases">
        <title>The genome of Intoshia linei affirms orthonectids as highly simplified spiralians.</title>
        <authorList>
            <person name="Mikhailov K.V."/>
            <person name="Slusarev G.S."/>
            <person name="Nikitin M.A."/>
            <person name="Logacheva M.D."/>
            <person name="Penin A."/>
            <person name="Aleoshin V."/>
            <person name="Panchin Y.V."/>
        </authorList>
    </citation>
    <scope>NUCLEOTIDE SEQUENCE [LARGE SCALE GENOMIC DNA]</scope>
    <source>
        <strain evidence="5">Intl2013</strain>
        <tissue evidence="5">Whole animal</tissue>
    </source>
</reference>
<dbReference type="GO" id="GO:0003730">
    <property type="term" value="F:mRNA 3'-UTR binding"/>
    <property type="evidence" value="ECO:0007669"/>
    <property type="project" value="TreeGrafter"/>
</dbReference>
<feature type="compositionally biased region" description="Polar residues" evidence="3">
    <location>
        <begin position="125"/>
        <end position="135"/>
    </location>
</feature>
<dbReference type="GO" id="GO:0071013">
    <property type="term" value="C:catalytic step 2 spliceosome"/>
    <property type="evidence" value="ECO:0007669"/>
    <property type="project" value="TreeGrafter"/>
</dbReference>
<proteinExistence type="predicted"/>
<evidence type="ECO:0000313" key="6">
    <source>
        <dbReference type="Proteomes" id="UP000078046"/>
    </source>
</evidence>
<dbReference type="SUPFAM" id="SSF54928">
    <property type="entry name" value="RNA-binding domain, RBD"/>
    <property type="match status" value="1"/>
</dbReference>
<sequence>VYGINDKTTQQSLEDYFNPYGNVKSIDIIKDKAGALRGFAFVEYDDSDPVDKLSGMEHHRVNGVDLQVKKALPKEQQQGGMSGDRTPYSRGAPRNSYNDYRPNGREEYNDSYRQDPYAARGPYQDNYSGYDNNTGYAPGPDQYRYAQRYDEPAPNYRPDRYNYDAGY</sequence>
<feature type="region of interest" description="Disordered" evidence="3">
    <location>
        <begin position="62"/>
        <end position="167"/>
    </location>
</feature>
<comment type="caution">
    <text evidence="5">The sequence shown here is derived from an EMBL/GenBank/DDBJ whole genome shotgun (WGS) entry which is preliminary data.</text>
</comment>
<gene>
    <name evidence="5" type="ORF">A3Q56_08106</name>
</gene>
<dbReference type="EMBL" id="LWCA01002044">
    <property type="protein sequence ID" value="OAF64189.1"/>
    <property type="molecule type" value="Genomic_DNA"/>
</dbReference>